<dbReference type="AlphaFoldDB" id="A0AAV5WRD5"/>
<name>A0AAV5WRD5_9BILA</name>
<proteinExistence type="predicted"/>
<comment type="caution">
    <text evidence="1">The sequence shown here is derived from an EMBL/GenBank/DDBJ whole genome shotgun (WGS) entry which is preliminary data.</text>
</comment>
<evidence type="ECO:0000313" key="1">
    <source>
        <dbReference type="EMBL" id="GMT32352.1"/>
    </source>
</evidence>
<feature type="non-terminal residue" evidence="1">
    <location>
        <position position="195"/>
    </location>
</feature>
<reference evidence="1" key="1">
    <citation type="submission" date="2023-10" db="EMBL/GenBank/DDBJ databases">
        <title>Genome assembly of Pristionchus species.</title>
        <authorList>
            <person name="Yoshida K."/>
            <person name="Sommer R.J."/>
        </authorList>
    </citation>
    <scope>NUCLEOTIDE SEQUENCE</scope>
    <source>
        <strain evidence="1">RS5133</strain>
    </source>
</reference>
<sequence length="195" mass="22092">MATICIDGLAESMTKLSFDLVESDSDGDEMPLPSFLVGSVSLSRQERERVFLTRDHLLTAFNDRFEVSITEGKETGKLEFIGLEKAVLACSAKIEELRKREDQLSIDVMEIDQETHELLTQKRNKKLIEICSTLDVFIRVSTFPHSFPTMITVASVDEDTVERAKESIESLNVEGEEITDVSVIENEEEEEKEKE</sequence>
<dbReference type="Proteomes" id="UP001432322">
    <property type="component" value="Unassembled WGS sequence"/>
</dbReference>
<protein>
    <submittedName>
        <fullName evidence="1">Uncharacterized protein</fullName>
    </submittedName>
</protein>
<dbReference type="EMBL" id="BTSY01000006">
    <property type="protein sequence ID" value="GMT32352.1"/>
    <property type="molecule type" value="Genomic_DNA"/>
</dbReference>
<gene>
    <name evidence="1" type="ORF">PFISCL1PPCAC_23649</name>
</gene>
<keyword evidence="2" id="KW-1185">Reference proteome</keyword>
<organism evidence="1 2">
    <name type="scientific">Pristionchus fissidentatus</name>
    <dbReference type="NCBI Taxonomy" id="1538716"/>
    <lineage>
        <taxon>Eukaryota</taxon>
        <taxon>Metazoa</taxon>
        <taxon>Ecdysozoa</taxon>
        <taxon>Nematoda</taxon>
        <taxon>Chromadorea</taxon>
        <taxon>Rhabditida</taxon>
        <taxon>Rhabditina</taxon>
        <taxon>Diplogasteromorpha</taxon>
        <taxon>Diplogasteroidea</taxon>
        <taxon>Neodiplogasteridae</taxon>
        <taxon>Pristionchus</taxon>
    </lineage>
</organism>
<evidence type="ECO:0000313" key="2">
    <source>
        <dbReference type="Proteomes" id="UP001432322"/>
    </source>
</evidence>
<accession>A0AAV5WRD5</accession>